<feature type="compositionally biased region" description="Low complexity" evidence="1">
    <location>
        <begin position="74"/>
        <end position="108"/>
    </location>
</feature>
<comment type="caution">
    <text evidence="4">The sequence shown here is derived from an EMBL/GenBank/DDBJ whole genome shotgun (WGS) entry which is preliminary data.</text>
</comment>
<proteinExistence type="predicted"/>
<feature type="compositionally biased region" description="Polar residues" evidence="1">
    <location>
        <begin position="136"/>
        <end position="145"/>
    </location>
</feature>
<dbReference type="Proteomes" id="UP000316476">
    <property type="component" value="Unassembled WGS sequence"/>
</dbReference>
<feature type="compositionally biased region" description="Polar residues" evidence="1">
    <location>
        <begin position="435"/>
        <end position="448"/>
    </location>
</feature>
<accession>A0A5C6FTD6</accession>
<evidence type="ECO:0000313" key="4">
    <source>
        <dbReference type="EMBL" id="TWU64825.1"/>
    </source>
</evidence>
<organism evidence="4 5">
    <name type="scientific">Crateriforma conspicua</name>
    <dbReference type="NCBI Taxonomy" id="2527996"/>
    <lineage>
        <taxon>Bacteria</taxon>
        <taxon>Pseudomonadati</taxon>
        <taxon>Planctomycetota</taxon>
        <taxon>Planctomycetia</taxon>
        <taxon>Planctomycetales</taxon>
        <taxon>Planctomycetaceae</taxon>
        <taxon>Crateriforma</taxon>
    </lineage>
</organism>
<dbReference type="Pfam" id="PF01345">
    <property type="entry name" value="DUF11"/>
    <property type="match status" value="1"/>
</dbReference>
<feature type="compositionally biased region" description="Polar residues" evidence="1">
    <location>
        <begin position="482"/>
        <end position="496"/>
    </location>
</feature>
<feature type="compositionally biased region" description="Polar residues" evidence="1">
    <location>
        <begin position="301"/>
        <end position="318"/>
    </location>
</feature>
<protein>
    <submittedName>
        <fullName evidence="4">Large cysteine-rich periplasmic protein OmcB</fullName>
    </submittedName>
</protein>
<feature type="domain" description="DUF11" evidence="3">
    <location>
        <begin position="537"/>
        <end position="621"/>
    </location>
</feature>
<feature type="compositionally biased region" description="Low complexity" evidence="1">
    <location>
        <begin position="282"/>
        <end position="291"/>
    </location>
</feature>
<dbReference type="EMBL" id="SJPZ01000001">
    <property type="protein sequence ID" value="TWU64825.1"/>
    <property type="molecule type" value="Genomic_DNA"/>
</dbReference>
<name>A0A5C6FTD6_9PLAN</name>
<feature type="compositionally biased region" description="Low complexity" evidence="1">
    <location>
        <begin position="373"/>
        <end position="389"/>
    </location>
</feature>
<evidence type="ECO:0000313" key="5">
    <source>
        <dbReference type="Proteomes" id="UP000316476"/>
    </source>
</evidence>
<feature type="compositionally biased region" description="Polar residues" evidence="1">
    <location>
        <begin position="338"/>
        <end position="350"/>
    </location>
</feature>
<dbReference type="InterPro" id="IPR001434">
    <property type="entry name" value="OmcB-like_DUF11"/>
</dbReference>
<evidence type="ECO:0000256" key="2">
    <source>
        <dbReference type="SAM" id="SignalP"/>
    </source>
</evidence>
<sequence precursor="true">MQRGTLSRYLMHGMLATASVFTLAVPAMAQSATQAQPAVTHAVGGNAAHDGSMIRQVIGKQPSSQPRRALNIFGGRTTSSSSNRSSSNSSGRGLLDGLFGSRSSSSSSPGTAAAPINPGSVPAPEPADWDGIPYHQVQSSNSRNVPQPIRDPSATASTSRPAPMPRPAPAPRTTTPRPQVSNIPKPPADDTRIVRRRTTSTIDVPTVEQPAVVSRSTSPLSDQSSSRRSSRLSSRDMTEEKLSAVESIQQRRREIRSDDSIDDLVPRVARRKLTPTEETKAKTQTKTNAPASADIAESKPETSGSSRRQAEAPQSKNTVAKAEAKPAPKPKQPVPSAEVTTIAKTPTAPVQQDVALTPPADTAIATESATTLQPPTSQPYAASQPSPSLAIPPAPSDALASPTGSATTNGQLTGYPNKDTVSTPPALQMPPAASTPAQTESTNGSDNFAATDPYGQRDAAALSMPANAASSTAASKPAATTGNSLSASGSSMTEINQGGIPAMSIPATSDRSARQLNAGETAVATELPSIRVITQGPAEMMIRQTRPYVVRVENRGSIDAEGLLVRALVPDWAEVKGQQTTDGSVESGPEDSAERLVWTIDRLPAGHSETLTMQLKAMRSGLYDVDVDWTLVPQRSVAKVRVQQPKLALFIDGPDEVVYGESESYKVRVLNPGDGVAPNVVFTLSPNSATPQSQKVGDIPAGKEAQFEVELTAQDLEDLRIHGLAAGDLELRAEAEKVIRVSAAKFEAVLSGPELKYQNSEASYHLDLQNVGTAVSKHVVATLTLPPGVKYLGGLDGASINGSQLRWKIDSLSPKAGRSYDFRCQMTTTGEQVFAFDCRGTAAGKAEVSLGTAVEAIADLVLSINDPPAPAPVDQDVMYEIVVRNRGSKEARQVRAIAQFSHGIEPTRITGQTGEVLTGQVLFDPIDRIAPGQEVRLEVVARAQNDGHHRFRTEIRSGDITLMAEEATHYMNPRSDRVSRRSTDASNR</sequence>
<feature type="compositionally biased region" description="Polar residues" evidence="1">
    <location>
        <begin position="403"/>
        <end position="425"/>
    </location>
</feature>
<feature type="compositionally biased region" description="Low complexity" evidence="1">
    <location>
        <begin position="214"/>
        <end position="227"/>
    </location>
</feature>
<reference evidence="4 5" key="1">
    <citation type="submission" date="2019-02" db="EMBL/GenBank/DDBJ databases">
        <title>Deep-cultivation of Planctomycetes and their phenomic and genomic characterization uncovers novel biology.</title>
        <authorList>
            <person name="Wiegand S."/>
            <person name="Jogler M."/>
            <person name="Boedeker C."/>
            <person name="Pinto D."/>
            <person name="Vollmers J."/>
            <person name="Rivas-Marin E."/>
            <person name="Kohn T."/>
            <person name="Peeters S.H."/>
            <person name="Heuer A."/>
            <person name="Rast P."/>
            <person name="Oberbeckmann S."/>
            <person name="Bunk B."/>
            <person name="Jeske O."/>
            <person name="Meyerdierks A."/>
            <person name="Storesund J.E."/>
            <person name="Kallscheuer N."/>
            <person name="Luecker S."/>
            <person name="Lage O.M."/>
            <person name="Pohl T."/>
            <person name="Merkel B.J."/>
            <person name="Hornburger P."/>
            <person name="Mueller R.-W."/>
            <person name="Bruemmer F."/>
            <person name="Labrenz M."/>
            <person name="Spormann A.M."/>
            <person name="Op Den Camp H."/>
            <person name="Overmann J."/>
            <person name="Amann R."/>
            <person name="Jetten M.S.M."/>
            <person name="Mascher T."/>
            <person name="Medema M.H."/>
            <person name="Devos D.P."/>
            <person name="Kaster A.-K."/>
            <person name="Ovreas L."/>
            <person name="Rohde M."/>
            <person name="Galperin M.Y."/>
            <person name="Jogler C."/>
        </authorList>
    </citation>
    <scope>NUCLEOTIDE SEQUENCE [LARGE SCALE GENOMIC DNA]</scope>
    <source>
        <strain evidence="4 5">V7</strain>
    </source>
</reference>
<evidence type="ECO:0000256" key="1">
    <source>
        <dbReference type="SAM" id="MobiDB-lite"/>
    </source>
</evidence>
<dbReference type="Gene3D" id="2.60.40.10">
    <property type="entry name" value="Immunoglobulins"/>
    <property type="match status" value="1"/>
</dbReference>
<feature type="chain" id="PRO_5022861655" evidence="2">
    <location>
        <begin position="30"/>
        <end position="988"/>
    </location>
</feature>
<evidence type="ECO:0000259" key="3">
    <source>
        <dbReference type="Pfam" id="PF01345"/>
    </source>
</evidence>
<keyword evidence="2" id="KW-0732">Signal</keyword>
<feature type="compositionally biased region" description="Low complexity" evidence="1">
    <location>
        <begin position="472"/>
        <end position="481"/>
    </location>
</feature>
<gene>
    <name evidence="4" type="primary">omcB_1</name>
    <name evidence="4" type="ORF">V7x_03690</name>
</gene>
<feature type="region of interest" description="Disordered" evidence="1">
    <location>
        <begin position="472"/>
        <end position="504"/>
    </location>
</feature>
<feature type="compositionally biased region" description="Basic and acidic residues" evidence="1">
    <location>
        <begin position="233"/>
        <end position="259"/>
    </location>
</feature>
<dbReference type="AlphaFoldDB" id="A0A5C6FTD6"/>
<feature type="signal peptide" evidence="2">
    <location>
        <begin position="1"/>
        <end position="29"/>
    </location>
</feature>
<feature type="region of interest" description="Disordered" evidence="1">
    <location>
        <begin position="60"/>
        <end position="453"/>
    </location>
</feature>
<dbReference type="InterPro" id="IPR013783">
    <property type="entry name" value="Ig-like_fold"/>
</dbReference>